<proteinExistence type="inferred from homology"/>
<dbReference type="EC" id="4.3.2.11" evidence="4"/>
<protein>
    <recommendedName>
        <fullName evidence="5">(2E)-enoyl-[ACP] glycyltransferase</fullName>
        <ecNumber evidence="4">4.3.2.11</ecNumber>
    </recommendedName>
    <alternativeName>
        <fullName evidence="6">(2E)-unsaturated fatty acyl-[ACP] glycyltransferase</fullName>
    </alternativeName>
</protein>
<keyword evidence="2" id="KW-0456">Lyase</keyword>
<reference evidence="8 9" key="1">
    <citation type="submission" date="2017-03" db="EMBL/GenBank/DDBJ databases">
        <authorList>
            <person name="Afonso C.L."/>
            <person name="Miller P.J."/>
            <person name="Scott M.A."/>
            <person name="Spackman E."/>
            <person name="Goraichik I."/>
            <person name="Dimitrov K.M."/>
            <person name="Suarez D.L."/>
            <person name="Swayne D.E."/>
        </authorList>
    </citation>
    <scope>NUCLEOTIDE SEQUENCE [LARGE SCALE GENOMIC DNA]</scope>
    <source>
        <strain evidence="8">SB41UT1</strain>
    </source>
</reference>
<comment type="catalytic activity">
    <reaction evidence="7">
        <text>a (3R)-3-[(carboxymethyl)amino]fatty acid + holo-[ACP] + H(+) = a (2E)-enoyl-[ACP] + glycine + H2O</text>
        <dbReference type="Rhea" id="RHEA:74923"/>
        <dbReference type="Rhea" id="RHEA-COMP:9685"/>
        <dbReference type="Rhea" id="RHEA-COMP:9925"/>
        <dbReference type="ChEBI" id="CHEBI:15377"/>
        <dbReference type="ChEBI" id="CHEBI:15378"/>
        <dbReference type="ChEBI" id="CHEBI:57305"/>
        <dbReference type="ChEBI" id="CHEBI:64479"/>
        <dbReference type="ChEBI" id="CHEBI:78784"/>
        <dbReference type="ChEBI" id="CHEBI:193080"/>
        <dbReference type="EC" id="4.3.2.11"/>
    </reaction>
    <physiologicalReaction direction="right-to-left" evidence="7">
        <dbReference type="Rhea" id="RHEA:74925"/>
    </physiologicalReaction>
</comment>
<evidence type="ECO:0000256" key="2">
    <source>
        <dbReference type="ARBA" id="ARBA00023239"/>
    </source>
</evidence>
<dbReference type="InterPro" id="IPR043064">
    <property type="entry name" value="FcoT_ThioEstase_Rv0098-like_sf"/>
</dbReference>
<dbReference type="Gene3D" id="3.10.129.30">
    <property type="entry name" value="Rv0098, thioesterase-like hot dog domain"/>
    <property type="match status" value="1"/>
</dbReference>
<dbReference type="Pfam" id="PF10862">
    <property type="entry name" value="FcoT"/>
    <property type="match status" value="1"/>
</dbReference>
<comment type="similarity">
    <text evidence="3">Belongs to the FcoT family.</text>
</comment>
<accession>A0A1X7AET9</accession>
<sequence>MNQKTDITTWARDFLSGYKPEAMFLKDDIQLSNGGGDQIIKAYDGTAALISISARCAVKQASYVEQDNLAHLNLAESLVCTNQLMFLCCYKAMEQRLDKILPELTPEYLQKNLPLMYRICFVLEHQMSCRKNINNEDFFSEAAIVRISEGRTAYHFSAAINHWDERGGLYRGNARYAVLKG</sequence>
<evidence type="ECO:0000256" key="6">
    <source>
        <dbReference type="ARBA" id="ARBA00035448"/>
    </source>
</evidence>
<dbReference type="Proteomes" id="UP000196573">
    <property type="component" value="Unassembled WGS sequence"/>
</dbReference>
<evidence type="ECO:0000256" key="5">
    <source>
        <dbReference type="ARBA" id="ARBA00035169"/>
    </source>
</evidence>
<dbReference type="GO" id="GO:0016829">
    <property type="term" value="F:lyase activity"/>
    <property type="evidence" value="ECO:0007669"/>
    <property type="project" value="UniProtKB-KW"/>
</dbReference>
<evidence type="ECO:0000256" key="1">
    <source>
        <dbReference type="ARBA" id="ARBA00023098"/>
    </source>
</evidence>
<dbReference type="AlphaFoldDB" id="A0A1X7AET9"/>
<keyword evidence="9" id="KW-1185">Reference proteome</keyword>
<dbReference type="EMBL" id="FWPT01000001">
    <property type="protein sequence ID" value="SMA35515.1"/>
    <property type="molecule type" value="Genomic_DNA"/>
</dbReference>
<evidence type="ECO:0000256" key="3">
    <source>
        <dbReference type="ARBA" id="ARBA00035117"/>
    </source>
</evidence>
<dbReference type="InterPro" id="IPR022598">
    <property type="entry name" value="FcoT_ThioEstase"/>
</dbReference>
<evidence type="ECO:0000313" key="9">
    <source>
        <dbReference type="Proteomes" id="UP000196573"/>
    </source>
</evidence>
<evidence type="ECO:0000313" key="8">
    <source>
        <dbReference type="EMBL" id="SMA35515.1"/>
    </source>
</evidence>
<evidence type="ECO:0000256" key="4">
    <source>
        <dbReference type="ARBA" id="ARBA00035127"/>
    </source>
</evidence>
<organism evidence="8 9">
    <name type="scientific">Parendozoicomonas haliclonae</name>
    <dbReference type="NCBI Taxonomy" id="1960125"/>
    <lineage>
        <taxon>Bacteria</taxon>
        <taxon>Pseudomonadati</taxon>
        <taxon>Pseudomonadota</taxon>
        <taxon>Gammaproteobacteria</taxon>
        <taxon>Oceanospirillales</taxon>
        <taxon>Endozoicomonadaceae</taxon>
        <taxon>Parendozoicomonas</taxon>
    </lineage>
</organism>
<dbReference type="GO" id="GO:0006629">
    <property type="term" value="P:lipid metabolic process"/>
    <property type="evidence" value="ECO:0007669"/>
    <property type="project" value="UniProtKB-KW"/>
</dbReference>
<dbReference type="OrthoDB" id="510402at2"/>
<name>A0A1X7AET9_9GAMM</name>
<evidence type="ECO:0000256" key="7">
    <source>
        <dbReference type="ARBA" id="ARBA00048742"/>
    </source>
</evidence>
<keyword evidence="1" id="KW-0443">Lipid metabolism</keyword>
<gene>
    <name evidence="8" type="ORF">EHSB41UT_00538</name>
</gene>
<dbReference type="RefSeq" id="WP_087106604.1">
    <property type="nucleotide sequence ID" value="NZ_CBCSCN010000004.1"/>
</dbReference>